<organism evidence="1">
    <name type="scientific">marine metagenome</name>
    <dbReference type="NCBI Taxonomy" id="408172"/>
    <lineage>
        <taxon>unclassified sequences</taxon>
        <taxon>metagenomes</taxon>
        <taxon>ecological metagenomes</taxon>
    </lineage>
</organism>
<protein>
    <submittedName>
        <fullName evidence="1">Uncharacterized protein</fullName>
    </submittedName>
</protein>
<feature type="non-terminal residue" evidence="1">
    <location>
        <position position="1"/>
    </location>
</feature>
<dbReference type="AlphaFoldDB" id="A0A382F7F8"/>
<dbReference type="EMBL" id="UINC01048027">
    <property type="protein sequence ID" value="SVB58051.1"/>
    <property type="molecule type" value="Genomic_DNA"/>
</dbReference>
<proteinExistence type="predicted"/>
<gene>
    <name evidence="1" type="ORF">METZ01_LOCUS210905</name>
</gene>
<reference evidence="1" key="1">
    <citation type="submission" date="2018-05" db="EMBL/GenBank/DDBJ databases">
        <authorList>
            <person name="Lanie J.A."/>
            <person name="Ng W.-L."/>
            <person name="Kazmierczak K.M."/>
            <person name="Andrzejewski T.M."/>
            <person name="Davidsen T.M."/>
            <person name="Wayne K.J."/>
            <person name="Tettelin H."/>
            <person name="Glass J.I."/>
            <person name="Rusch D."/>
            <person name="Podicherti R."/>
            <person name="Tsui H.-C.T."/>
            <person name="Winkler M.E."/>
        </authorList>
    </citation>
    <scope>NUCLEOTIDE SEQUENCE</scope>
</reference>
<evidence type="ECO:0000313" key="1">
    <source>
        <dbReference type="EMBL" id="SVB58051.1"/>
    </source>
</evidence>
<accession>A0A382F7F8</accession>
<name>A0A382F7F8_9ZZZZ</name>
<sequence>WPDLYIAACKSWGIEPNPNVLRFNTSYETVRADLKPVSASG</sequence>